<sequence length="251" mass="27273">MPQSPTARSGRPPSGESDGGAAVPTPERPVTELSTVTQDYLKVIWTIQEWAEVKVTTKMLAERLGVSASTASEAIRKLADQGLVSHERYGAVTLTEEGQTAAILMVRRHRLLETFLVRELGYGWDEVHDEAEVLEHAVSDRLMSRLDAKLGHPNRDPHGDPIPAIDGSVPSPDVKLLSELDVDESGTVARISDTDPDMLRYFDEVGVALDCEVTVIEKRPFAGTISISVDGNDHIDLGDVAAQAIFLLPQS</sequence>
<dbReference type="CDD" id="cd00090">
    <property type="entry name" value="HTH_ARSR"/>
    <property type="match status" value="1"/>
</dbReference>
<dbReference type="Gene3D" id="1.10.10.10">
    <property type="entry name" value="Winged helix-like DNA-binding domain superfamily/Winged helix DNA-binding domain"/>
    <property type="match status" value="1"/>
</dbReference>
<evidence type="ECO:0000313" key="16">
    <source>
        <dbReference type="Proteomes" id="UP000602395"/>
    </source>
</evidence>
<keyword evidence="7" id="KW-0805">Transcription regulation</keyword>
<keyword evidence="11" id="KW-0464">Manganese</keyword>
<dbReference type="Pfam" id="PF01325">
    <property type="entry name" value="Fe_dep_repress"/>
    <property type="match status" value="1"/>
</dbReference>
<evidence type="ECO:0000256" key="5">
    <source>
        <dbReference type="ARBA" id="ARBA00022491"/>
    </source>
</evidence>
<keyword evidence="8" id="KW-0238">DNA-binding</keyword>
<evidence type="ECO:0000256" key="12">
    <source>
        <dbReference type="ARBA" id="ARBA00032593"/>
    </source>
</evidence>
<dbReference type="InterPro" id="IPR008988">
    <property type="entry name" value="Transcriptional_repressor_C"/>
</dbReference>
<dbReference type="InterPro" id="IPR036390">
    <property type="entry name" value="WH_DNA-bd_sf"/>
</dbReference>
<keyword evidence="6" id="KW-0408">Iron</keyword>
<dbReference type="InterPro" id="IPR038157">
    <property type="entry name" value="FeoA_core_dom"/>
</dbReference>
<evidence type="ECO:0000256" key="3">
    <source>
        <dbReference type="ARBA" id="ARBA00011738"/>
    </source>
</evidence>
<dbReference type="SMART" id="SM00419">
    <property type="entry name" value="HTH_CRP"/>
    <property type="match status" value="1"/>
</dbReference>
<dbReference type="PANTHER" id="PTHR33238">
    <property type="entry name" value="IRON (METAL) DEPENDENT REPRESSOR, DTXR FAMILY"/>
    <property type="match status" value="1"/>
</dbReference>
<feature type="domain" description="HTH dtxR-type" evidence="14">
    <location>
        <begin position="33"/>
        <end position="95"/>
    </location>
</feature>
<reference evidence="15 16" key="1">
    <citation type="submission" date="2020-09" db="EMBL/GenBank/DDBJ databases">
        <title>Novel species in genus Gordonia.</title>
        <authorList>
            <person name="Zhang G."/>
        </authorList>
    </citation>
    <scope>NUCLEOTIDE SEQUENCE [LARGE SCALE GENOMIC DNA]</scope>
    <source>
        <strain evidence="15 16">ON-33</strain>
    </source>
</reference>
<keyword evidence="4" id="KW-0963">Cytoplasm</keyword>
<dbReference type="InterPro" id="IPR022687">
    <property type="entry name" value="HTH_DTXR"/>
</dbReference>
<keyword evidence="5" id="KW-0678">Repressor</keyword>
<evidence type="ECO:0000256" key="10">
    <source>
        <dbReference type="ARBA" id="ARBA00023163"/>
    </source>
</evidence>
<dbReference type="Gene3D" id="1.10.60.10">
    <property type="entry name" value="Iron dependent repressor, metal binding and dimerisation domain"/>
    <property type="match status" value="1"/>
</dbReference>
<comment type="subunit">
    <text evidence="3">Homodimer.</text>
</comment>
<dbReference type="Pfam" id="PF02742">
    <property type="entry name" value="Fe_dep_repr_C"/>
    <property type="match status" value="1"/>
</dbReference>
<dbReference type="EMBL" id="JACWMS010000004">
    <property type="protein sequence ID" value="MBD1321742.1"/>
    <property type="molecule type" value="Genomic_DNA"/>
</dbReference>
<evidence type="ECO:0000256" key="4">
    <source>
        <dbReference type="ARBA" id="ARBA00022490"/>
    </source>
</evidence>
<evidence type="ECO:0000259" key="14">
    <source>
        <dbReference type="PROSITE" id="PS50944"/>
    </source>
</evidence>
<comment type="similarity">
    <text evidence="2">Belongs to the DtxR/MntR family.</text>
</comment>
<organism evidence="15 16">
    <name type="scientific">Gordonia hankookensis</name>
    <dbReference type="NCBI Taxonomy" id="589403"/>
    <lineage>
        <taxon>Bacteria</taxon>
        <taxon>Bacillati</taxon>
        <taxon>Actinomycetota</taxon>
        <taxon>Actinomycetes</taxon>
        <taxon>Mycobacteriales</taxon>
        <taxon>Gordoniaceae</taxon>
        <taxon>Gordonia</taxon>
    </lineage>
</organism>
<comment type="subcellular location">
    <subcellularLocation>
        <location evidence="1">Cytoplasm</location>
    </subcellularLocation>
</comment>
<dbReference type="Pfam" id="PF04023">
    <property type="entry name" value="FeoA"/>
    <property type="match status" value="1"/>
</dbReference>
<dbReference type="SMART" id="SM00529">
    <property type="entry name" value="HTH_DTXR"/>
    <property type="match status" value="1"/>
</dbReference>
<feature type="region of interest" description="Disordered" evidence="13">
    <location>
        <begin position="1"/>
        <end position="28"/>
    </location>
</feature>
<dbReference type="InterPro" id="IPR036388">
    <property type="entry name" value="WH-like_DNA-bd_sf"/>
</dbReference>
<dbReference type="SMART" id="SM00899">
    <property type="entry name" value="FeoA"/>
    <property type="match status" value="1"/>
</dbReference>
<name>A0ABR7WG53_9ACTN</name>
<keyword evidence="10" id="KW-0804">Transcription</keyword>
<protein>
    <recommendedName>
        <fullName evidence="12">Manganese transport regulator</fullName>
    </recommendedName>
</protein>
<evidence type="ECO:0000256" key="8">
    <source>
        <dbReference type="ARBA" id="ARBA00023125"/>
    </source>
</evidence>
<evidence type="ECO:0000313" key="15">
    <source>
        <dbReference type="EMBL" id="MBD1321742.1"/>
    </source>
</evidence>
<dbReference type="InterPro" id="IPR007167">
    <property type="entry name" value="Fe-transptr_FeoA-like"/>
</dbReference>
<dbReference type="Gene3D" id="2.30.30.90">
    <property type="match status" value="1"/>
</dbReference>
<keyword evidence="9" id="KW-0010">Activator</keyword>
<keyword evidence="16" id="KW-1185">Reference proteome</keyword>
<evidence type="ECO:0000256" key="2">
    <source>
        <dbReference type="ARBA" id="ARBA00007871"/>
    </source>
</evidence>
<dbReference type="SUPFAM" id="SSF50037">
    <property type="entry name" value="C-terminal domain of transcriptional repressors"/>
    <property type="match status" value="1"/>
</dbReference>
<evidence type="ECO:0000256" key="6">
    <source>
        <dbReference type="ARBA" id="ARBA00023004"/>
    </source>
</evidence>
<dbReference type="PROSITE" id="PS50944">
    <property type="entry name" value="HTH_DTXR"/>
    <property type="match status" value="1"/>
</dbReference>
<proteinExistence type="inferred from homology"/>
<dbReference type="InterPro" id="IPR011991">
    <property type="entry name" value="ArsR-like_HTH"/>
</dbReference>
<dbReference type="InterPro" id="IPR050536">
    <property type="entry name" value="DtxR_MntR_Metal-Reg"/>
</dbReference>
<gene>
    <name evidence="15" type="ORF">IDF66_19360</name>
</gene>
<evidence type="ECO:0000256" key="11">
    <source>
        <dbReference type="ARBA" id="ARBA00023211"/>
    </source>
</evidence>
<evidence type="ECO:0000256" key="1">
    <source>
        <dbReference type="ARBA" id="ARBA00004496"/>
    </source>
</evidence>
<dbReference type="RefSeq" id="WP_190268232.1">
    <property type="nucleotide sequence ID" value="NZ_BAABAD010000004.1"/>
</dbReference>
<accession>A0ABR7WG53</accession>
<dbReference type="InterPro" id="IPR036421">
    <property type="entry name" value="Fe_dep_repressor_sf"/>
</dbReference>
<dbReference type="InterPro" id="IPR001367">
    <property type="entry name" value="Fe_dep_repressor"/>
</dbReference>
<evidence type="ECO:0000256" key="7">
    <source>
        <dbReference type="ARBA" id="ARBA00023015"/>
    </source>
</evidence>
<dbReference type="Proteomes" id="UP000602395">
    <property type="component" value="Unassembled WGS sequence"/>
</dbReference>
<evidence type="ECO:0000256" key="13">
    <source>
        <dbReference type="SAM" id="MobiDB-lite"/>
    </source>
</evidence>
<dbReference type="InterPro" id="IPR022689">
    <property type="entry name" value="Iron_dep_repressor"/>
</dbReference>
<dbReference type="SUPFAM" id="SSF46785">
    <property type="entry name" value="Winged helix' DNA-binding domain"/>
    <property type="match status" value="1"/>
</dbReference>
<comment type="caution">
    <text evidence="15">The sequence shown here is derived from an EMBL/GenBank/DDBJ whole genome shotgun (WGS) entry which is preliminary data.</text>
</comment>
<dbReference type="PANTHER" id="PTHR33238:SF11">
    <property type="entry name" value="TRANSCRIPTIONAL REGULATOR MNTR"/>
    <property type="match status" value="1"/>
</dbReference>
<dbReference type="InterPro" id="IPR012318">
    <property type="entry name" value="HTH_CRP"/>
</dbReference>
<evidence type="ECO:0000256" key="9">
    <source>
        <dbReference type="ARBA" id="ARBA00023159"/>
    </source>
</evidence>
<dbReference type="SUPFAM" id="SSF47979">
    <property type="entry name" value="Iron-dependent repressor protein, dimerization domain"/>
    <property type="match status" value="1"/>
</dbReference>